<dbReference type="EMBL" id="JASCIR010000002">
    <property type="protein sequence ID" value="MDI3385289.1"/>
    <property type="molecule type" value="Genomic_DNA"/>
</dbReference>
<dbReference type="Gene3D" id="3.40.50.1110">
    <property type="entry name" value="SGNH hydrolase"/>
    <property type="match status" value="1"/>
</dbReference>
<feature type="domain" description="SGNH hydrolase-type esterase" evidence="1">
    <location>
        <begin position="180"/>
        <end position="372"/>
    </location>
</feature>
<dbReference type="SUPFAM" id="SSF52266">
    <property type="entry name" value="SGNH hydrolase"/>
    <property type="match status" value="1"/>
</dbReference>
<dbReference type="GO" id="GO:0016787">
    <property type="term" value="F:hydrolase activity"/>
    <property type="evidence" value="ECO:0007669"/>
    <property type="project" value="UniProtKB-KW"/>
</dbReference>
<dbReference type="Pfam" id="PF21181">
    <property type="entry name" value="SsfX3_N"/>
    <property type="match status" value="1"/>
</dbReference>
<dbReference type="RefSeq" id="WP_282510253.1">
    <property type="nucleotide sequence ID" value="NZ_JASCIR010000002.1"/>
</dbReference>
<accession>A0ABT6RLH7</accession>
<dbReference type="Proteomes" id="UP001224661">
    <property type="component" value="Unassembled WGS sequence"/>
</dbReference>
<evidence type="ECO:0000259" key="1">
    <source>
        <dbReference type="Pfam" id="PF13472"/>
    </source>
</evidence>
<feature type="domain" description="SsfX3-like N-terminal" evidence="2">
    <location>
        <begin position="18"/>
        <end position="152"/>
    </location>
</feature>
<protein>
    <submittedName>
        <fullName evidence="3">SGNH/GDSL hydrolase family protein</fullName>
    </submittedName>
</protein>
<dbReference type="Gene3D" id="2.60.120.260">
    <property type="entry name" value="Galactose-binding domain-like"/>
    <property type="match status" value="1"/>
</dbReference>
<dbReference type="InterPro" id="IPR013830">
    <property type="entry name" value="SGNH_hydro"/>
</dbReference>
<keyword evidence="4" id="KW-1185">Reference proteome</keyword>
<dbReference type="Pfam" id="PF13472">
    <property type="entry name" value="Lipase_GDSL_2"/>
    <property type="match status" value="1"/>
</dbReference>
<sequence>MTATDPLTGTPITADLVRGALELEPTAHGLLPHRLPARARRQISEGQTAMAEAQPSGVRLAFRTAATAVELDTLPTKRAYRGVPGPAPADGVYDLLVDGRLAAQTTVPGGNVLAIDMATQSFELAEGTPGTARFTELPAGEKDVEIWLPHTERTELVALRADAPLAPLPDRGRKVWLHHGSSISHGSNATHPTGTWPALAAADAGVELVNLGLGGSALLDPYTARALRDTPADLISVKIGINIVNADAMRLRAFGPAVHGFLDTIREGHPTTPLLVVSPVLCPVQEDTPGPLAPDFADGTVRFKATGDPAEVAAGRLTLNVVRAELARIVAQRAADDPWLSYLDGRELYGEADHAELPLPDAVHPGPEGHARIASRFAEAAFGAGGAFAGA</sequence>
<evidence type="ECO:0000259" key="2">
    <source>
        <dbReference type="Pfam" id="PF21181"/>
    </source>
</evidence>
<evidence type="ECO:0000313" key="4">
    <source>
        <dbReference type="Proteomes" id="UP001224661"/>
    </source>
</evidence>
<name>A0ABT6RLH7_9ACTN</name>
<gene>
    <name evidence="3" type="ORF">QIS99_03525</name>
</gene>
<dbReference type="InterPro" id="IPR036514">
    <property type="entry name" value="SGNH_hydro_sf"/>
</dbReference>
<keyword evidence="3" id="KW-0378">Hydrolase</keyword>
<organism evidence="3 4">
    <name type="scientific">Streptomyces solicavernae</name>
    <dbReference type="NCBI Taxonomy" id="3043614"/>
    <lineage>
        <taxon>Bacteria</taxon>
        <taxon>Bacillati</taxon>
        <taxon>Actinomycetota</taxon>
        <taxon>Actinomycetes</taxon>
        <taxon>Kitasatosporales</taxon>
        <taxon>Streptomycetaceae</taxon>
        <taxon>Streptomyces</taxon>
    </lineage>
</organism>
<evidence type="ECO:0000313" key="3">
    <source>
        <dbReference type="EMBL" id="MDI3385289.1"/>
    </source>
</evidence>
<reference evidence="3 4" key="1">
    <citation type="submission" date="2023-05" db="EMBL/GenBank/DDBJ databases">
        <title>Draft genome sequence of Streptomyces sp. B-S-A8 isolated from a cave soil in Thailand.</title>
        <authorList>
            <person name="Chamroensaksri N."/>
            <person name="Muangham S."/>
        </authorList>
    </citation>
    <scope>NUCLEOTIDE SEQUENCE [LARGE SCALE GENOMIC DNA]</scope>
    <source>
        <strain evidence="3 4">B-S-A8</strain>
    </source>
</reference>
<dbReference type="InterPro" id="IPR048977">
    <property type="entry name" value="SsfX3-like_N"/>
</dbReference>
<comment type="caution">
    <text evidence="3">The sequence shown here is derived from an EMBL/GenBank/DDBJ whole genome shotgun (WGS) entry which is preliminary data.</text>
</comment>
<proteinExistence type="predicted"/>